<feature type="transmembrane region" description="Helical" evidence="7">
    <location>
        <begin position="147"/>
        <end position="168"/>
    </location>
</feature>
<feature type="transmembrane region" description="Helical" evidence="7">
    <location>
        <begin position="344"/>
        <end position="363"/>
    </location>
</feature>
<evidence type="ECO:0000256" key="5">
    <source>
        <dbReference type="ARBA" id="ARBA00023136"/>
    </source>
</evidence>
<evidence type="ECO:0000313" key="10">
    <source>
        <dbReference type="Proteomes" id="UP000076761"/>
    </source>
</evidence>
<dbReference type="PROSITE" id="PS50850">
    <property type="entry name" value="MFS"/>
    <property type="match status" value="1"/>
</dbReference>
<dbReference type="FunFam" id="1.20.1250.20:FF:000064">
    <property type="entry name" value="MFS allantoate transporter"/>
    <property type="match status" value="1"/>
</dbReference>
<keyword evidence="4 7" id="KW-1133">Transmembrane helix</keyword>
<evidence type="ECO:0000259" key="8">
    <source>
        <dbReference type="PROSITE" id="PS50850"/>
    </source>
</evidence>
<dbReference type="FunCoup" id="A0A165TF44">
    <property type="interactions" value="105"/>
</dbReference>
<dbReference type="AlphaFoldDB" id="A0A165TF44"/>
<keyword evidence="10" id="KW-1185">Reference proteome</keyword>
<evidence type="ECO:0000256" key="7">
    <source>
        <dbReference type="SAM" id="Phobius"/>
    </source>
</evidence>
<dbReference type="GO" id="GO:0016020">
    <property type="term" value="C:membrane"/>
    <property type="evidence" value="ECO:0007669"/>
    <property type="project" value="UniProtKB-SubCell"/>
</dbReference>
<accession>A0A165TF44</accession>
<dbReference type="InterPro" id="IPR011701">
    <property type="entry name" value="MFS"/>
</dbReference>
<sequence>MDSSSERSEKHPVLAVDTSEVDVAAQLTSGKDVTVDPQQALRLRRKIDLHLMPLMCILYLMQFADKTTLGQSAVLGIIPSAHLNQNQFNWLGTIFYLSYLVFEWPQNLALQRFPVGKWMSINIFVWAVALLSHAACKSFGGLFACRFIMGMAEGAITPGFMIVTSMFYTRKEQTQRTGYWFLMNGVAVIVLGFVAFGVLHAKTSNFMPWQWLMIITGAITLITSVLFWFLFPDSPTNAWFLTPEERVLAVERIKVNQTGVENKRFKKEQALEVFKDPKTYLFFFFAGFSQVINSLTNQRQLIVNQFGFSTIQTTLLGCVDGVVEIVTIYVGVTLATYIPNGRAYAGVIMSIPAILGCILVNTLPSHNKIGLLFSYWISIFAITPFVIFLAWVGQITAGHTKRITTNSVVFIGYALGNAVGPFMWKKRYQPRNHIPWAVMTVCIFVYACILLCIRAYLVYENQKRDQEHRDENYDDVFVTVKNENGIVVEKKVDKAFLDLTDRENRDFRYVL</sequence>
<evidence type="ECO:0000256" key="4">
    <source>
        <dbReference type="ARBA" id="ARBA00022989"/>
    </source>
</evidence>
<dbReference type="PANTHER" id="PTHR43791:SF63">
    <property type="entry name" value="HIGH AFFINITY CYSTEINE TRANSPORTER"/>
    <property type="match status" value="1"/>
</dbReference>
<gene>
    <name evidence="9" type="ORF">NEOLEDRAFT_1132102</name>
</gene>
<feature type="transmembrane region" description="Helical" evidence="7">
    <location>
        <begin position="436"/>
        <end position="459"/>
    </location>
</feature>
<organism evidence="9 10">
    <name type="scientific">Neolentinus lepideus HHB14362 ss-1</name>
    <dbReference type="NCBI Taxonomy" id="1314782"/>
    <lineage>
        <taxon>Eukaryota</taxon>
        <taxon>Fungi</taxon>
        <taxon>Dikarya</taxon>
        <taxon>Basidiomycota</taxon>
        <taxon>Agaricomycotina</taxon>
        <taxon>Agaricomycetes</taxon>
        <taxon>Gloeophyllales</taxon>
        <taxon>Gloeophyllaceae</taxon>
        <taxon>Neolentinus</taxon>
    </lineage>
</organism>
<feature type="transmembrane region" description="Helical" evidence="7">
    <location>
        <begin position="403"/>
        <end position="424"/>
    </location>
</feature>
<keyword evidence="5 7" id="KW-0472">Membrane</keyword>
<feature type="transmembrane region" description="Helical" evidence="7">
    <location>
        <begin position="279"/>
        <end position="295"/>
    </location>
</feature>
<evidence type="ECO:0000313" key="9">
    <source>
        <dbReference type="EMBL" id="KZT26575.1"/>
    </source>
</evidence>
<comment type="similarity">
    <text evidence="6">Belongs to the major facilitator superfamily. Allantoate permease family.</text>
</comment>
<feature type="domain" description="Major facilitator superfamily (MFS) profile" evidence="8">
    <location>
        <begin position="51"/>
        <end position="463"/>
    </location>
</feature>
<feature type="transmembrane region" description="Helical" evidence="7">
    <location>
        <begin position="118"/>
        <end position="135"/>
    </location>
</feature>
<feature type="transmembrane region" description="Helical" evidence="7">
    <location>
        <begin position="370"/>
        <end position="391"/>
    </location>
</feature>
<dbReference type="InParanoid" id="A0A165TF44"/>
<evidence type="ECO:0000256" key="1">
    <source>
        <dbReference type="ARBA" id="ARBA00004141"/>
    </source>
</evidence>
<dbReference type="SUPFAM" id="SSF103473">
    <property type="entry name" value="MFS general substrate transporter"/>
    <property type="match status" value="1"/>
</dbReference>
<proteinExistence type="inferred from homology"/>
<dbReference type="STRING" id="1314782.A0A165TF44"/>
<evidence type="ECO:0000256" key="6">
    <source>
        <dbReference type="ARBA" id="ARBA00037968"/>
    </source>
</evidence>
<comment type="subcellular location">
    <subcellularLocation>
        <location evidence="1">Membrane</location>
        <topology evidence="1">Multi-pass membrane protein</topology>
    </subcellularLocation>
</comment>
<dbReference type="Proteomes" id="UP000076761">
    <property type="component" value="Unassembled WGS sequence"/>
</dbReference>
<dbReference type="GO" id="GO:0022857">
    <property type="term" value="F:transmembrane transporter activity"/>
    <property type="evidence" value="ECO:0007669"/>
    <property type="project" value="InterPro"/>
</dbReference>
<keyword evidence="2" id="KW-0813">Transport</keyword>
<dbReference type="InterPro" id="IPR036259">
    <property type="entry name" value="MFS_trans_sf"/>
</dbReference>
<protein>
    <submittedName>
        <fullName evidence="9">MFS general substrate transporter</fullName>
    </submittedName>
</protein>
<reference evidence="9 10" key="1">
    <citation type="journal article" date="2016" name="Mol. Biol. Evol.">
        <title>Comparative Genomics of Early-Diverging Mushroom-Forming Fungi Provides Insights into the Origins of Lignocellulose Decay Capabilities.</title>
        <authorList>
            <person name="Nagy L.G."/>
            <person name="Riley R."/>
            <person name="Tritt A."/>
            <person name="Adam C."/>
            <person name="Daum C."/>
            <person name="Floudas D."/>
            <person name="Sun H."/>
            <person name="Yadav J.S."/>
            <person name="Pangilinan J."/>
            <person name="Larsson K.H."/>
            <person name="Matsuura K."/>
            <person name="Barry K."/>
            <person name="Labutti K."/>
            <person name="Kuo R."/>
            <person name="Ohm R.A."/>
            <person name="Bhattacharya S.S."/>
            <person name="Shirouzu T."/>
            <person name="Yoshinaga Y."/>
            <person name="Martin F.M."/>
            <person name="Grigoriev I.V."/>
            <person name="Hibbett D.S."/>
        </authorList>
    </citation>
    <scope>NUCLEOTIDE SEQUENCE [LARGE SCALE GENOMIC DNA]</scope>
    <source>
        <strain evidence="9 10">HHB14362 ss-1</strain>
    </source>
</reference>
<dbReference type="OrthoDB" id="6730379at2759"/>
<feature type="transmembrane region" description="Helical" evidence="7">
    <location>
        <begin position="211"/>
        <end position="231"/>
    </location>
</feature>
<evidence type="ECO:0000256" key="2">
    <source>
        <dbReference type="ARBA" id="ARBA00022448"/>
    </source>
</evidence>
<dbReference type="EMBL" id="KV425566">
    <property type="protein sequence ID" value="KZT26575.1"/>
    <property type="molecule type" value="Genomic_DNA"/>
</dbReference>
<feature type="transmembrane region" description="Helical" evidence="7">
    <location>
        <begin position="315"/>
        <end position="338"/>
    </location>
</feature>
<feature type="transmembrane region" description="Helical" evidence="7">
    <location>
        <begin position="180"/>
        <end position="199"/>
    </location>
</feature>
<keyword evidence="3 7" id="KW-0812">Transmembrane</keyword>
<dbReference type="Gene3D" id="1.20.1250.20">
    <property type="entry name" value="MFS general substrate transporter like domains"/>
    <property type="match status" value="1"/>
</dbReference>
<dbReference type="InterPro" id="IPR020846">
    <property type="entry name" value="MFS_dom"/>
</dbReference>
<dbReference type="Pfam" id="PF07690">
    <property type="entry name" value="MFS_1"/>
    <property type="match status" value="1"/>
</dbReference>
<dbReference type="PANTHER" id="PTHR43791">
    <property type="entry name" value="PERMEASE-RELATED"/>
    <property type="match status" value="1"/>
</dbReference>
<evidence type="ECO:0000256" key="3">
    <source>
        <dbReference type="ARBA" id="ARBA00022692"/>
    </source>
</evidence>
<name>A0A165TF44_9AGAM</name>